<organism evidence="1 2">
    <name type="scientific">Slackia equolifaciens</name>
    <dbReference type="NCBI Taxonomy" id="498718"/>
    <lineage>
        <taxon>Bacteria</taxon>
        <taxon>Bacillati</taxon>
        <taxon>Actinomycetota</taxon>
        <taxon>Coriobacteriia</taxon>
        <taxon>Eggerthellales</taxon>
        <taxon>Eggerthellaceae</taxon>
        <taxon>Slackia</taxon>
    </lineage>
</organism>
<comment type="caution">
    <text evidence="1">The sequence shown here is derived from an EMBL/GenBank/DDBJ whole genome shotgun (WGS) entry which is preliminary data.</text>
</comment>
<dbReference type="OrthoDB" id="9815260at2"/>
<dbReference type="RefSeq" id="WP_123209539.1">
    <property type="nucleotide sequence ID" value="NZ_JBHTHO010000024.1"/>
</dbReference>
<accession>A0A3N0AU35</accession>
<proteinExistence type="predicted"/>
<keyword evidence="2" id="KW-1185">Reference proteome</keyword>
<dbReference type="AlphaFoldDB" id="A0A3N0AU35"/>
<name>A0A3N0AU35_9ACTN</name>
<evidence type="ECO:0000313" key="1">
    <source>
        <dbReference type="EMBL" id="RNL38059.1"/>
    </source>
</evidence>
<evidence type="ECO:0000313" key="2">
    <source>
        <dbReference type="Proteomes" id="UP000269591"/>
    </source>
</evidence>
<gene>
    <name evidence="1" type="ORF">DMP06_09710</name>
</gene>
<dbReference type="Proteomes" id="UP000269591">
    <property type="component" value="Unassembled WGS sequence"/>
</dbReference>
<protein>
    <submittedName>
        <fullName evidence="1">Uncharacterized protein</fullName>
    </submittedName>
</protein>
<dbReference type="EMBL" id="QIBX01000020">
    <property type="protein sequence ID" value="RNL38059.1"/>
    <property type="molecule type" value="Genomic_DNA"/>
</dbReference>
<reference evidence="2" key="1">
    <citation type="submission" date="2018-05" db="EMBL/GenBank/DDBJ databases">
        <title>Genome Sequencing of selected type strains of the family Eggerthellaceae.</title>
        <authorList>
            <person name="Danylec N."/>
            <person name="Stoll D.A."/>
            <person name="Doetsch A."/>
            <person name="Huch M."/>
        </authorList>
    </citation>
    <scope>NUCLEOTIDE SEQUENCE [LARGE SCALE GENOMIC DNA]</scope>
    <source>
        <strain evidence="2">DSM 24851</strain>
    </source>
</reference>
<sequence length="173" mass="20093">MDISLVDALVRKQCQNKLYRLYEPKPVGNIIPFKTRDTYHVFIDLPRLSLQLAVFVRDNSVMSSLFVSPQIIRPETRDAFVHLANAANCAEVTFGQFVVDDNDLTYLTWVPDWMIEEHPEEARQALFSDGVRRYEQMQEPLLGLAVGLWSAEKAVRYIETLYDQGYVRDDEFE</sequence>